<dbReference type="AlphaFoldDB" id="A0A097DBK3"/>
<organism evidence="1">
    <name type="scientific">Aconitum heterophyllum</name>
    <dbReference type="NCBI Taxonomy" id="279769"/>
    <lineage>
        <taxon>Eukaryota</taxon>
        <taxon>Viridiplantae</taxon>
        <taxon>Streptophyta</taxon>
        <taxon>Embryophyta</taxon>
        <taxon>Tracheophyta</taxon>
        <taxon>Spermatophyta</taxon>
        <taxon>Magnoliopsida</taxon>
        <taxon>Ranunculales</taxon>
        <taxon>Ranunculaceae</taxon>
        <taxon>Ranunculoideae</taxon>
        <taxon>Delphinieae</taxon>
        <taxon>Aconitum</taxon>
    </lineage>
</organism>
<dbReference type="EMBL" id="KF961206">
    <property type="protein sequence ID" value="AIS92494.1"/>
    <property type="molecule type" value="Genomic_DNA"/>
</dbReference>
<dbReference type="Gene3D" id="1.10.600.10">
    <property type="entry name" value="Farnesyl Diphosphate Synthase"/>
    <property type="match status" value="1"/>
</dbReference>
<evidence type="ECO:0000313" key="1">
    <source>
        <dbReference type="EMBL" id="AIS92494.1"/>
    </source>
</evidence>
<name>A0A097DBK3_9MAGN</name>
<feature type="non-terminal residue" evidence="1">
    <location>
        <position position="129"/>
    </location>
</feature>
<protein>
    <submittedName>
        <fullName evidence="1">Geranyl diphosphate synthase</fullName>
    </submittedName>
</protein>
<dbReference type="SUPFAM" id="SSF48576">
    <property type="entry name" value="Terpenoid synthases"/>
    <property type="match status" value="1"/>
</dbReference>
<proteinExistence type="predicted"/>
<reference evidence="1" key="1">
    <citation type="journal article" date="2014" name="Phytochemistry">
        <title>Multiple genes of mevalonate and non-mevalonate pathways contribute to high aconites content in an endangered medicinal herb, Aconitum heterophyllum Wall.</title>
        <authorList>
            <person name="Malhotra N."/>
            <person name="Kumar V."/>
            <person name="Sood H."/>
            <person name="Singh T.R."/>
            <person name="Chauhan R.S."/>
        </authorList>
    </citation>
    <scope>NUCLEOTIDE SEQUENCE</scope>
    <source>
        <tissue evidence="1">Leaf</tissue>
    </source>
</reference>
<gene>
    <name evidence="1" type="primary">GDPS</name>
</gene>
<accession>A0A097DBK3</accession>
<dbReference type="InterPro" id="IPR008949">
    <property type="entry name" value="Isoprenoid_synthase_dom_sf"/>
</dbReference>
<feature type="non-terminal residue" evidence="1">
    <location>
        <position position="1"/>
    </location>
</feature>
<sequence>DSIPPEPIQESMRYSLLAGGKRIRPMLCIAALGGDESTAMPTRVWENALYCNAFLLGYKNPTSIYIQPWREREPSFIHHPPFQHFHFTANFTIYATFCVFSRTHLCVFPHRNQLHFPGCARTYVFPYSK</sequence>